<comment type="caution">
    <text evidence="2">The sequence shown here is derived from an EMBL/GenBank/DDBJ whole genome shotgun (WGS) entry which is preliminary data.</text>
</comment>
<organism evidence="2 3">
    <name type="scientific">Pseudocohnilembus persalinus</name>
    <name type="common">Ciliate</name>
    <dbReference type="NCBI Taxonomy" id="266149"/>
    <lineage>
        <taxon>Eukaryota</taxon>
        <taxon>Sar</taxon>
        <taxon>Alveolata</taxon>
        <taxon>Ciliophora</taxon>
        <taxon>Intramacronucleata</taxon>
        <taxon>Oligohymenophorea</taxon>
        <taxon>Scuticociliatia</taxon>
        <taxon>Philasterida</taxon>
        <taxon>Pseudocohnilembidae</taxon>
        <taxon>Pseudocohnilembus</taxon>
    </lineage>
</organism>
<name>A0A0V0QTB7_PSEPJ</name>
<evidence type="ECO:0000259" key="1">
    <source>
        <dbReference type="Pfam" id="PF12022"/>
    </source>
</evidence>
<dbReference type="InParanoid" id="A0A0V0QTB7"/>
<dbReference type="OrthoDB" id="332281at2759"/>
<evidence type="ECO:0000313" key="3">
    <source>
        <dbReference type="Proteomes" id="UP000054937"/>
    </source>
</evidence>
<dbReference type="GO" id="GO:0015031">
    <property type="term" value="P:protein transport"/>
    <property type="evidence" value="ECO:0007669"/>
    <property type="project" value="InterPro"/>
</dbReference>
<dbReference type="PANTHER" id="PTHR12961">
    <property type="entry name" value="CONSERVED OLIGOMERIC GOLGI COMPLEX COMPONENT 2"/>
    <property type="match status" value="1"/>
</dbReference>
<gene>
    <name evidence="2" type="ORF">PPERSA_09775</name>
</gene>
<dbReference type="GO" id="GO:0006891">
    <property type="term" value="P:intra-Golgi vesicle-mediated transport"/>
    <property type="evidence" value="ECO:0007669"/>
    <property type="project" value="TreeGrafter"/>
</dbReference>
<sequence length="350" mass="41547">MYPNQQDQEKLFESEKKFLDKWNLNTYFQMRQNEIIKQFESNFSQILEKINLQGDLSQDNSKNQPAQQQQQQQIQPIKYSENIQQLTDLLKKNVETCLQKGVFIEKIGSKFIKLIFLIIARFQQGIQDFSSKNDVKNFEMIDIFSTLSKQIAEIFQKKTQENFKIFSNNKGNQEIKQYLQESQSIIQSKLKQIVIVYLQQIVKEVIQQCFDQLETIHSIPQKFRVQGKDIPSEPSNVCSMILQPLNNFLQKNQFAKESQVLIQEEVIISVFNRFIKIQKQILEQSEKSQAIMNKLKSSYKNNSENDKQGQEVTEHEKIQIQFELDRKEMENIIKNKYNIENLNEILYQEY</sequence>
<feature type="domain" description="COG complex component COG2 C-terminal" evidence="1">
    <location>
        <begin position="20"/>
        <end position="325"/>
    </location>
</feature>
<dbReference type="GO" id="GO:0016020">
    <property type="term" value="C:membrane"/>
    <property type="evidence" value="ECO:0007669"/>
    <property type="project" value="InterPro"/>
</dbReference>
<accession>A0A0V0QTB7</accession>
<keyword evidence="3" id="KW-1185">Reference proteome</keyword>
<dbReference type="GO" id="GO:0017119">
    <property type="term" value="C:Golgi transport complex"/>
    <property type="evidence" value="ECO:0007669"/>
    <property type="project" value="TreeGrafter"/>
</dbReference>
<evidence type="ECO:0000313" key="2">
    <source>
        <dbReference type="EMBL" id="KRX05635.1"/>
    </source>
</evidence>
<dbReference type="GO" id="GO:0007030">
    <property type="term" value="P:Golgi organization"/>
    <property type="evidence" value="ECO:0007669"/>
    <property type="project" value="InterPro"/>
</dbReference>
<proteinExistence type="predicted"/>
<dbReference type="InterPro" id="IPR009316">
    <property type="entry name" value="COG2"/>
</dbReference>
<dbReference type="EMBL" id="LDAU01000105">
    <property type="protein sequence ID" value="KRX05635.1"/>
    <property type="molecule type" value="Genomic_DNA"/>
</dbReference>
<protein>
    <recommendedName>
        <fullName evidence="1">COG complex component COG2 C-terminal domain-containing protein</fullName>
    </recommendedName>
</protein>
<dbReference type="InterPro" id="IPR024603">
    <property type="entry name" value="COG_complex_COG2_C"/>
</dbReference>
<dbReference type="Pfam" id="PF12022">
    <property type="entry name" value="COG2_C"/>
    <property type="match status" value="1"/>
</dbReference>
<reference evidence="2 3" key="1">
    <citation type="journal article" date="2015" name="Sci. Rep.">
        <title>Genome of the facultative scuticociliatosis pathogen Pseudocohnilembus persalinus provides insight into its virulence through horizontal gene transfer.</title>
        <authorList>
            <person name="Xiong J."/>
            <person name="Wang G."/>
            <person name="Cheng J."/>
            <person name="Tian M."/>
            <person name="Pan X."/>
            <person name="Warren A."/>
            <person name="Jiang C."/>
            <person name="Yuan D."/>
            <person name="Miao W."/>
        </authorList>
    </citation>
    <scope>NUCLEOTIDE SEQUENCE [LARGE SCALE GENOMIC DNA]</scope>
    <source>
        <strain evidence="2">36N120E</strain>
    </source>
</reference>
<dbReference type="Proteomes" id="UP000054937">
    <property type="component" value="Unassembled WGS sequence"/>
</dbReference>
<dbReference type="AlphaFoldDB" id="A0A0V0QTB7"/>
<dbReference type="PANTHER" id="PTHR12961:SF0">
    <property type="entry name" value="CONSERVED OLIGOMERIC GOLGI COMPLEX SUBUNIT 2"/>
    <property type="match status" value="1"/>
</dbReference>